<evidence type="ECO:0000256" key="3">
    <source>
        <dbReference type="ARBA" id="ARBA00022764"/>
    </source>
</evidence>
<reference evidence="7 8" key="1">
    <citation type="submission" date="2020-08" db="EMBL/GenBank/DDBJ databases">
        <title>Genomic Encyclopedia of Type Strains, Phase IV (KMG-IV): sequencing the most valuable type-strain genomes for metagenomic binning, comparative biology and taxonomic classification.</title>
        <authorList>
            <person name="Goeker M."/>
        </authorList>
    </citation>
    <scope>NUCLEOTIDE SEQUENCE [LARGE SCALE GENOMIC DNA]</scope>
    <source>
        <strain evidence="7 8">DSM 103377</strain>
    </source>
</reference>
<proteinExistence type="predicted"/>
<dbReference type="PANTHER" id="PTHR33376:SF5">
    <property type="entry name" value="EXTRACYTOPLASMIC SOLUTE RECEPTOR PROTEIN"/>
    <property type="match status" value="1"/>
</dbReference>
<dbReference type="PIRSF" id="PIRSF039026">
    <property type="entry name" value="SiaP"/>
    <property type="match status" value="1"/>
</dbReference>
<dbReference type="InterPro" id="IPR038404">
    <property type="entry name" value="TRAP_DctP_sf"/>
</dbReference>
<dbReference type="Proteomes" id="UP000553766">
    <property type="component" value="Unassembled WGS sequence"/>
</dbReference>
<feature type="binding site" evidence="5">
    <location>
        <position position="241"/>
    </location>
    <ligand>
        <name>substrate</name>
    </ligand>
</feature>
<dbReference type="InterPro" id="IPR006311">
    <property type="entry name" value="TAT_signal"/>
</dbReference>
<accession>A0A840X567</accession>
<dbReference type="Gene3D" id="3.40.190.170">
    <property type="entry name" value="Bacterial extracellular solute-binding protein, family 7"/>
    <property type="match status" value="1"/>
</dbReference>
<dbReference type="PROSITE" id="PS51318">
    <property type="entry name" value="TAT"/>
    <property type="match status" value="1"/>
</dbReference>
<dbReference type="Pfam" id="PF03480">
    <property type="entry name" value="DctP"/>
    <property type="match status" value="1"/>
</dbReference>
<feature type="binding site" evidence="5">
    <location>
        <position position="215"/>
    </location>
    <ligand>
        <name>substrate</name>
    </ligand>
</feature>
<keyword evidence="3" id="KW-0574">Periplasm</keyword>
<dbReference type="GO" id="GO:0046872">
    <property type="term" value="F:metal ion binding"/>
    <property type="evidence" value="ECO:0007669"/>
    <property type="project" value="UniProtKB-KW"/>
</dbReference>
<name>A0A840X567_9RHOB</name>
<evidence type="ECO:0000256" key="4">
    <source>
        <dbReference type="PIRSR" id="PIRSR039026-1"/>
    </source>
</evidence>
<dbReference type="EMBL" id="JACIJS010000010">
    <property type="protein sequence ID" value="MBB5516936.1"/>
    <property type="molecule type" value="Genomic_DNA"/>
</dbReference>
<gene>
    <name evidence="7" type="ORF">FHS89_002980</name>
</gene>
<keyword evidence="2 6" id="KW-0732">Signal</keyword>
<feature type="binding site" evidence="5">
    <location>
        <position position="216"/>
    </location>
    <ligand>
        <name>Na(+)</name>
        <dbReference type="ChEBI" id="CHEBI:29101"/>
    </ligand>
</feature>
<dbReference type="Gene3D" id="3.40.190.10">
    <property type="entry name" value="Periplasmic binding protein-like II"/>
    <property type="match status" value="1"/>
</dbReference>
<comment type="caution">
    <text evidence="7">The sequence shown here is derived from an EMBL/GenBank/DDBJ whole genome shotgun (WGS) entry which is preliminary data.</text>
</comment>
<sequence>MTDTRINRRAALGALAATAAAPLAAPAYAQGRLRWRMATSWPGDLALLSGGAARAAANIAALSDGRIEVEVFPAGTLMGAFDVHDAVGNGDIELYHTAEYYFQGKHRAYNFFTSVPLGLLMTEQHGWLRYGGGQALWDELNAQHGVKSVACGGTGVQMGGWFEQPITSMEDFQSLTMRIPGLGGAVLRELGANTVVTPAGDIVEALFAGDINALEWVGPADDLHFGFPKLLATYMYPGFQEPGTVSAMGITKRVWDNLDDRDRLIFETAADMENSQLCSAYYGGNGLALSQMQREFGTRPTRVPDAVFDRLAETSMRVRGSVADDDDYGRRVVESFTAYQDALVDWTADSFANYFARRDARGGAYESLF</sequence>
<evidence type="ECO:0000313" key="8">
    <source>
        <dbReference type="Proteomes" id="UP000553766"/>
    </source>
</evidence>
<keyword evidence="5" id="KW-0479">Metal-binding</keyword>
<dbReference type="AlphaFoldDB" id="A0A840X567"/>
<feature type="binding site" evidence="4">
    <location>
        <position position="178"/>
    </location>
    <ligand>
        <name>substrate</name>
    </ligand>
</feature>
<evidence type="ECO:0000313" key="7">
    <source>
        <dbReference type="EMBL" id="MBB5516936.1"/>
    </source>
</evidence>
<dbReference type="RefSeq" id="WP_184012892.1">
    <property type="nucleotide sequence ID" value="NZ_JACIJS010000010.1"/>
</dbReference>
<evidence type="ECO:0000256" key="5">
    <source>
        <dbReference type="PIRSR" id="PIRSR039026-2"/>
    </source>
</evidence>
<feature type="binding site" evidence="4">
    <location>
        <position position="157"/>
    </location>
    <ligand>
        <name>substrate</name>
    </ligand>
</feature>
<evidence type="ECO:0000256" key="1">
    <source>
        <dbReference type="ARBA" id="ARBA00004418"/>
    </source>
</evidence>
<dbReference type="GO" id="GO:0055085">
    <property type="term" value="P:transmembrane transport"/>
    <property type="evidence" value="ECO:0007669"/>
    <property type="project" value="InterPro"/>
</dbReference>
<dbReference type="GO" id="GO:0031317">
    <property type="term" value="C:tripartite ATP-independent periplasmic transporter complex"/>
    <property type="evidence" value="ECO:0007669"/>
    <property type="project" value="InterPro"/>
</dbReference>
<feature type="signal peptide" evidence="6">
    <location>
        <begin position="1"/>
        <end position="29"/>
    </location>
</feature>
<keyword evidence="8" id="KW-1185">Reference proteome</keyword>
<comment type="subcellular location">
    <subcellularLocation>
        <location evidence="1">Periplasm</location>
    </subcellularLocation>
</comment>
<dbReference type="GO" id="GO:0042597">
    <property type="term" value="C:periplasmic space"/>
    <property type="evidence" value="ECO:0007669"/>
    <property type="project" value="UniProtKB-SubCell"/>
</dbReference>
<dbReference type="InterPro" id="IPR026289">
    <property type="entry name" value="SBP_TakP-like"/>
</dbReference>
<evidence type="ECO:0000256" key="6">
    <source>
        <dbReference type="SAM" id="SignalP"/>
    </source>
</evidence>
<feature type="chain" id="PRO_5032923939" evidence="6">
    <location>
        <begin position="30"/>
        <end position="369"/>
    </location>
</feature>
<organism evidence="7 8">
    <name type="scientific">Rubricella aquisinus</name>
    <dbReference type="NCBI Taxonomy" id="2028108"/>
    <lineage>
        <taxon>Bacteria</taxon>
        <taxon>Pseudomonadati</taxon>
        <taxon>Pseudomonadota</taxon>
        <taxon>Alphaproteobacteria</taxon>
        <taxon>Rhodobacterales</taxon>
        <taxon>Paracoccaceae</taxon>
        <taxon>Rubricella</taxon>
    </lineage>
</organism>
<dbReference type="PANTHER" id="PTHR33376">
    <property type="match status" value="1"/>
</dbReference>
<protein>
    <submittedName>
        <fullName evidence="7">TRAP-type mannitol/chloroaromatic compound transport system substrate-binding protein</fullName>
    </submittedName>
</protein>
<evidence type="ECO:0000256" key="2">
    <source>
        <dbReference type="ARBA" id="ARBA00022729"/>
    </source>
</evidence>
<dbReference type="InterPro" id="IPR018389">
    <property type="entry name" value="DctP_fam"/>
</dbReference>